<dbReference type="SUPFAM" id="SSF53822">
    <property type="entry name" value="Periplasmic binding protein-like I"/>
    <property type="match status" value="1"/>
</dbReference>
<dbReference type="PANTHER" id="PTHR30483">
    <property type="entry name" value="LEUCINE-SPECIFIC-BINDING PROTEIN"/>
    <property type="match status" value="1"/>
</dbReference>
<name>A0ABW9QX25_9ACTN</name>
<dbReference type="InterPro" id="IPR001828">
    <property type="entry name" value="ANF_lig-bd_rcpt"/>
</dbReference>
<comment type="subcellular location">
    <subcellularLocation>
        <location evidence="1">Membrane</location>
    </subcellularLocation>
</comment>
<evidence type="ECO:0000256" key="2">
    <source>
        <dbReference type="ARBA" id="ARBA00022692"/>
    </source>
</evidence>
<keyword evidence="2" id="KW-0812">Transmembrane</keyword>
<evidence type="ECO:0000256" key="3">
    <source>
        <dbReference type="ARBA" id="ARBA00022989"/>
    </source>
</evidence>
<sequence>SAFDRTTAQYFWRLFPPDAANGVAMALWAKQKGYTRVAVVFGTDTGSQGDKPGVVAGLKALNIPVVSDINLTPDQPTYLSSVHRLMAAHPQVIMTESDAATAGTFFGELKQLGGLVPIIGTEATFTAPWITAVKGALGSSFQQTFTSLITAPSSKTAAVTAFEQAVTADKSQVPKPWQSYLNNPFSITYWDGMVAVALAMNAAHSTKPTVFNKYIPEVTNPGPGKVVVYTYAQGVKELKAGKQIQYYGASGLIDFNQYHNSFGNQEAVGSNGSSQPVKLGTVTAKQIEAVPVTGVQ</sequence>
<proteinExistence type="predicted"/>
<feature type="domain" description="Receptor ligand binding region" evidence="5">
    <location>
        <begin position="9"/>
        <end position="258"/>
    </location>
</feature>
<evidence type="ECO:0000259" key="5">
    <source>
        <dbReference type="Pfam" id="PF01094"/>
    </source>
</evidence>
<dbReference type="Gene3D" id="3.40.50.2300">
    <property type="match status" value="2"/>
</dbReference>
<protein>
    <submittedName>
        <fullName evidence="6">ABC transporter substrate-binding protein</fullName>
    </submittedName>
</protein>
<reference evidence="6 7" key="1">
    <citation type="submission" date="2019-11" db="EMBL/GenBank/DDBJ databases">
        <title>Acidiferrimicrobium australis gen. nov., sp. nov., an acidophilic and obligately heterotrophic, member of the Actinobacteria that catalyses dissimilatory oxido- reduction of iron isolated from metal-rich acidic water in Chile.</title>
        <authorList>
            <person name="Gonzalez D."/>
            <person name="Huber K."/>
            <person name="Hedrich S."/>
            <person name="Rojas-Villalobos C."/>
            <person name="Quatrini R."/>
            <person name="Dinamarca M.A."/>
            <person name="Schwarz A."/>
            <person name="Canales C."/>
            <person name="Nancucheo I."/>
        </authorList>
    </citation>
    <scope>NUCLEOTIDE SEQUENCE [LARGE SCALE GENOMIC DNA]</scope>
    <source>
        <strain evidence="6 7">USS-CCA1</strain>
    </source>
</reference>
<keyword evidence="7" id="KW-1185">Reference proteome</keyword>
<keyword evidence="4" id="KW-0472">Membrane</keyword>
<comment type="caution">
    <text evidence="6">The sequence shown here is derived from an EMBL/GenBank/DDBJ whole genome shotgun (WGS) entry which is preliminary data.</text>
</comment>
<evidence type="ECO:0000256" key="4">
    <source>
        <dbReference type="ARBA" id="ARBA00023136"/>
    </source>
</evidence>
<keyword evidence="3" id="KW-1133">Transmembrane helix</keyword>
<feature type="non-terminal residue" evidence="6">
    <location>
        <position position="1"/>
    </location>
</feature>
<dbReference type="InterPro" id="IPR051010">
    <property type="entry name" value="BCAA_transport"/>
</dbReference>
<evidence type="ECO:0000256" key="1">
    <source>
        <dbReference type="ARBA" id="ARBA00004370"/>
    </source>
</evidence>
<evidence type="ECO:0000313" key="7">
    <source>
        <dbReference type="Proteomes" id="UP000437736"/>
    </source>
</evidence>
<dbReference type="PANTHER" id="PTHR30483:SF6">
    <property type="entry name" value="PERIPLASMIC BINDING PROTEIN OF ABC TRANSPORTER FOR NATURAL AMINO ACIDS"/>
    <property type="match status" value="1"/>
</dbReference>
<dbReference type="EMBL" id="WJHE01000992">
    <property type="protein sequence ID" value="MST34412.1"/>
    <property type="molecule type" value="Genomic_DNA"/>
</dbReference>
<gene>
    <name evidence="6" type="ORF">GHK86_17005</name>
</gene>
<organism evidence="6 7">
    <name type="scientific">Acidiferrimicrobium australe</name>
    <dbReference type="NCBI Taxonomy" id="2664430"/>
    <lineage>
        <taxon>Bacteria</taxon>
        <taxon>Bacillati</taxon>
        <taxon>Actinomycetota</taxon>
        <taxon>Acidimicrobiia</taxon>
        <taxon>Acidimicrobiales</taxon>
        <taxon>Acidimicrobiaceae</taxon>
        <taxon>Acidiferrimicrobium</taxon>
    </lineage>
</organism>
<accession>A0ABW9QX25</accession>
<dbReference type="InterPro" id="IPR028082">
    <property type="entry name" value="Peripla_BP_I"/>
</dbReference>
<dbReference type="Proteomes" id="UP000437736">
    <property type="component" value="Unassembled WGS sequence"/>
</dbReference>
<dbReference type="Pfam" id="PF01094">
    <property type="entry name" value="ANF_receptor"/>
    <property type="match status" value="1"/>
</dbReference>
<evidence type="ECO:0000313" key="6">
    <source>
        <dbReference type="EMBL" id="MST34412.1"/>
    </source>
</evidence>